<comment type="caution">
    <text evidence="2">The sequence shown here is derived from an EMBL/GenBank/DDBJ whole genome shotgun (WGS) entry which is preliminary data.</text>
</comment>
<proteinExistence type="predicted"/>
<keyword evidence="1" id="KW-0472">Membrane</keyword>
<dbReference type="EMBL" id="ASPP01023481">
    <property type="protein sequence ID" value="ETO10422.1"/>
    <property type="molecule type" value="Genomic_DNA"/>
</dbReference>
<keyword evidence="1" id="KW-0812">Transmembrane</keyword>
<reference evidence="2 3" key="1">
    <citation type="journal article" date="2013" name="Curr. Biol.">
        <title>The Genome of the Foraminiferan Reticulomyxa filosa.</title>
        <authorList>
            <person name="Glockner G."/>
            <person name="Hulsmann N."/>
            <person name="Schleicher M."/>
            <person name="Noegel A.A."/>
            <person name="Eichinger L."/>
            <person name="Gallinger C."/>
            <person name="Pawlowski J."/>
            <person name="Sierra R."/>
            <person name="Euteneuer U."/>
            <person name="Pillet L."/>
            <person name="Moustafa A."/>
            <person name="Platzer M."/>
            <person name="Groth M."/>
            <person name="Szafranski K."/>
            <person name="Schliwa M."/>
        </authorList>
    </citation>
    <scope>NUCLEOTIDE SEQUENCE [LARGE SCALE GENOMIC DNA]</scope>
</reference>
<feature type="transmembrane region" description="Helical" evidence="1">
    <location>
        <begin position="153"/>
        <end position="169"/>
    </location>
</feature>
<dbReference type="AlphaFoldDB" id="X6MAE0"/>
<keyword evidence="1" id="KW-1133">Transmembrane helix</keyword>
<gene>
    <name evidence="2" type="ORF">RFI_26954</name>
</gene>
<protein>
    <submittedName>
        <fullName evidence="2">Uncharacterized protein</fullName>
    </submittedName>
</protein>
<accession>X6MAE0</accession>
<evidence type="ECO:0000256" key="1">
    <source>
        <dbReference type="SAM" id="Phobius"/>
    </source>
</evidence>
<evidence type="ECO:0000313" key="3">
    <source>
        <dbReference type="Proteomes" id="UP000023152"/>
    </source>
</evidence>
<name>X6MAE0_RETFI</name>
<organism evidence="2 3">
    <name type="scientific">Reticulomyxa filosa</name>
    <dbReference type="NCBI Taxonomy" id="46433"/>
    <lineage>
        <taxon>Eukaryota</taxon>
        <taxon>Sar</taxon>
        <taxon>Rhizaria</taxon>
        <taxon>Retaria</taxon>
        <taxon>Foraminifera</taxon>
        <taxon>Monothalamids</taxon>
        <taxon>Reticulomyxidae</taxon>
        <taxon>Reticulomyxa</taxon>
    </lineage>
</organism>
<feature type="transmembrane region" description="Helical" evidence="1">
    <location>
        <begin position="121"/>
        <end position="141"/>
    </location>
</feature>
<evidence type="ECO:0000313" key="2">
    <source>
        <dbReference type="EMBL" id="ETO10422.1"/>
    </source>
</evidence>
<sequence>TWDDMLVFRNIDISLLEHIAISLWDKHGCKDKKIAQGLIKCKKIHTNQINTHIVDLTGDDRRLSGVVVVNTIFLPVSSRASDLNNKQQQLLPKKLNTSTALLPPPSPPVIIFNCKKKKNPLLLWLTPNLYTDNCVCFLFGFHFVTKKKMRYDLLYEMLLTLFFFSFLLFEKSYNSFDVVHI</sequence>
<keyword evidence="3" id="KW-1185">Reference proteome</keyword>
<dbReference type="Proteomes" id="UP000023152">
    <property type="component" value="Unassembled WGS sequence"/>
</dbReference>
<feature type="non-terminal residue" evidence="2">
    <location>
        <position position="1"/>
    </location>
</feature>